<feature type="transmembrane region" description="Helical" evidence="2">
    <location>
        <begin position="6"/>
        <end position="27"/>
    </location>
</feature>
<reference evidence="4 5" key="1">
    <citation type="submission" date="2017-07" db="EMBL/GenBank/DDBJ databases">
        <title>A comparative genomics approach to explaining the enigmatic role of Gardnerella vaginalis in the vaginal microbiome.</title>
        <authorList>
            <person name="Vancuren S.J."/>
            <person name="Hill J.E."/>
        </authorList>
    </citation>
    <scope>NUCLEOTIDE SEQUENCE [LARGE SCALE GENOMIC DNA]</scope>
    <source>
        <strain evidence="4 5">WP023</strain>
    </source>
</reference>
<keyword evidence="2" id="KW-1133">Transmembrane helix</keyword>
<dbReference type="GO" id="GO:0004252">
    <property type="term" value="F:serine-type endopeptidase activity"/>
    <property type="evidence" value="ECO:0007669"/>
    <property type="project" value="UniProtKB-UniRule"/>
</dbReference>
<keyword evidence="2" id="KW-0812">Transmembrane</keyword>
<dbReference type="GO" id="GO:0004176">
    <property type="term" value="F:ATP-dependent peptidase activity"/>
    <property type="evidence" value="ECO:0007669"/>
    <property type="project" value="UniProtKB-UniRule"/>
</dbReference>
<protein>
    <recommendedName>
        <fullName evidence="1">endopeptidase La</fullName>
        <ecNumber evidence="1">3.4.21.53</ecNumber>
    </recommendedName>
</protein>
<feature type="active site" evidence="1">
    <location>
        <position position="201"/>
    </location>
</feature>
<evidence type="ECO:0000256" key="2">
    <source>
        <dbReference type="SAM" id="Phobius"/>
    </source>
</evidence>
<sequence length="310" mass="33351">MTNKIFAVFNNGCMTVISFTSRVFNYFVKYFSSKSVQYFIGLIIGILAIIVLFLPSAYVVEEPGPTQDVLGKSSGKYVINVDNPNNPNKKAASAASGLKSHSKSGKLLLVTVNTSGVPGYEIPNIYAVLSWFDSKKQILPREVLVPVNQNASDYKKETNKQMTSSQSSAQVAALDYAKKHLDVNVKNVKVKMHIDDIGGPSAGMMYALGILNKLTGVDLAGGKTIAGTGTIDNNGKVGAIGGIRLKMISAKRDGARWFLAPNSNCDEVVDNIPQGLNVVSVKTLDDAYKALEKIKAGKSIKSFKTCNAKM</sequence>
<dbReference type="PANTHER" id="PTHR10046">
    <property type="entry name" value="ATP DEPENDENT LON PROTEASE FAMILY MEMBER"/>
    <property type="match status" value="1"/>
</dbReference>
<comment type="catalytic activity">
    <reaction evidence="1">
        <text>Hydrolysis of proteins in presence of ATP.</text>
        <dbReference type="EC" id="3.4.21.53"/>
    </reaction>
</comment>
<feature type="active site" evidence="1">
    <location>
        <position position="246"/>
    </location>
</feature>
<proteinExistence type="inferred from homology"/>
<evidence type="ECO:0000313" key="4">
    <source>
        <dbReference type="EMBL" id="RFT29665.1"/>
    </source>
</evidence>
<dbReference type="InterPro" id="IPR027065">
    <property type="entry name" value="Lon_Prtase"/>
</dbReference>
<feature type="domain" description="Lon proteolytic" evidence="3">
    <location>
        <begin position="196"/>
        <end position="294"/>
    </location>
</feature>
<dbReference type="GO" id="GO:0006508">
    <property type="term" value="P:proteolysis"/>
    <property type="evidence" value="ECO:0007669"/>
    <property type="project" value="UniProtKB-KW"/>
</dbReference>
<dbReference type="SUPFAM" id="SSF54211">
    <property type="entry name" value="Ribosomal protein S5 domain 2-like"/>
    <property type="match status" value="1"/>
</dbReference>
<dbReference type="InterPro" id="IPR020568">
    <property type="entry name" value="Ribosomal_Su5_D2-typ_SF"/>
</dbReference>
<gene>
    <name evidence="4" type="ORF">CG405_02745</name>
</gene>
<keyword evidence="1 4" id="KW-0645">Protease</keyword>
<accession>A0A3E2CDH0</accession>
<dbReference type="InterPro" id="IPR008269">
    <property type="entry name" value="Lon_proteolytic"/>
</dbReference>
<evidence type="ECO:0000313" key="5">
    <source>
        <dbReference type="Proteomes" id="UP000258379"/>
    </source>
</evidence>
<name>A0A3E2CDH0_GARVA</name>
<dbReference type="EMBL" id="NNRU01000002">
    <property type="protein sequence ID" value="RFT29665.1"/>
    <property type="molecule type" value="Genomic_DNA"/>
</dbReference>
<feature type="transmembrane region" description="Helical" evidence="2">
    <location>
        <begin position="39"/>
        <end position="60"/>
    </location>
</feature>
<dbReference type="GO" id="GO:0005524">
    <property type="term" value="F:ATP binding"/>
    <property type="evidence" value="ECO:0007669"/>
    <property type="project" value="InterPro"/>
</dbReference>
<evidence type="ECO:0000259" key="3">
    <source>
        <dbReference type="PROSITE" id="PS51786"/>
    </source>
</evidence>
<dbReference type="GO" id="GO:0030163">
    <property type="term" value="P:protein catabolic process"/>
    <property type="evidence" value="ECO:0007669"/>
    <property type="project" value="InterPro"/>
</dbReference>
<evidence type="ECO:0000256" key="1">
    <source>
        <dbReference type="PROSITE-ProRule" id="PRU01122"/>
    </source>
</evidence>
<dbReference type="Pfam" id="PF05362">
    <property type="entry name" value="Lon_C"/>
    <property type="match status" value="1"/>
</dbReference>
<dbReference type="PROSITE" id="PS51786">
    <property type="entry name" value="LON_PROTEOLYTIC"/>
    <property type="match status" value="1"/>
</dbReference>
<dbReference type="Gene3D" id="3.30.230.10">
    <property type="match status" value="1"/>
</dbReference>
<organism evidence="4 5">
    <name type="scientific">Gardnerella vaginalis</name>
    <dbReference type="NCBI Taxonomy" id="2702"/>
    <lineage>
        <taxon>Bacteria</taxon>
        <taxon>Bacillati</taxon>
        <taxon>Actinomycetota</taxon>
        <taxon>Actinomycetes</taxon>
        <taxon>Bifidobacteriales</taxon>
        <taxon>Bifidobacteriaceae</taxon>
        <taxon>Gardnerella</taxon>
    </lineage>
</organism>
<keyword evidence="1" id="KW-0720">Serine protease</keyword>
<dbReference type="AlphaFoldDB" id="A0A3E2CDH0"/>
<dbReference type="InterPro" id="IPR014721">
    <property type="entry name" value="Ribsml_uS5_D2-typ_fold_subgr"/>
</dbReference>
<keyword evidence="1" id="KW-0378">Hydrolase</keyword>
<dbReference type="EC" id="3.4.21.53" evidence="1"/>
<dbReference type="Proteomes" id="UP000258379">
    <property type="component" value="Unassembled WGS sequence"/>
</dbReference>
<comment type="similarity">
    <text evidence="1">Belongs to the peptidase S16 family.</text>
</comment>
<keyword evidence="2" id="KW-0472">Membrane</keyword>
<comment type="caution">
    <text evidence="4">The sequence shown here is derived from an EMBL/GenBank/DDBJ whole genome shotgun (WGS) entry which is preliminary data.</text>
</comment>